<name>A0ABD3IZN8_EUCGL</name>
<gene>
    <name evidence="1" type="ORF">ACJRO7_005477</name>
</gene>
<dbReference type="PANTHER" id="PTHR33168">
    <property type="entry name" value="STRESS INDUCED PROTEIN-RELATED"/>
    <property type="match status" value="1"/>
</dbReference>
<proteinExistence type="predicted"/>
<sequence length="127" mass="14905">MEIAYRLKYSRNYVMSHRAGAAAAPAFSWMSAAKRAWRRLARGRRKLAARLARRIRWISLQVRRRVFRVSAASGYQEVGDHGRVRYDMSSYAKNFDDGEWRQEEEEYYSSRSFASRFGRAVDDNSPI</sequence>
<reference evidence="1 2" key="1">
    <citation type="submission" date="2024-11" db="EMBL/GenBank/DDBJ databases">
        <title>Chromosome-level genome assembly of Eucalyptus globulus Labill. provides insights into its genome evolution.</title>
        <authorList>
            <person name="Li X."/>
        </authorList>
    </citation>
    <scope>NUCLEOTIDE SEQUENCE [LARGE SCALE GENOMIC DNA]</scope>
    <source>
        <strain evidence="1">CL2024</strain>
        <tissue evidence="1">Fresh tender leaves</tissue>
    </source>
</reference>
<accession>A0ABD3IZN8</accession>
<dbReference type="Proteomes" id="UP001634007">
    <property type="component" value="Unassembled WGS sequence"/>
</dbReference>
<dbReference type="EMBL" id="JBJKBG010000010">
    <property type="protein sequence ID" value="KAL3720665.1"/>
    <property type="molecule type" value="Genomic_DNA"/>
</dbReference>
<protein>
    <submittedName>
        <fullName evidence="1">Uncharacterized protein</fullName>
    </submittedName>
</protein>
<evidence type="ECO:0000313" key="1">
    <source>
        <dbReference type="EMBL" id="KAL3720665.1"/>
    </source>
</evidence>
<keyword evidence="2" id="KW-1185">Reference proteome</keyword>
<dbReference type="AlphaFoldDB" id="A0ABD3IZN8"/>
<evidence type="ECO:0000313" key="2">
    <source>
        <dbReference type="Proteomes" id="UP001634007"/>
    </source>
</evidence>
<organism evidence="1 2">
    <name type="scientific">Eucalyptus globulus</name>
    <name type="common">Tasmanian blue gum</name>
    <dbReference type="NCBI Taxonomy" id="34317"/>
    <lineage>
        <taxon>Eukaryota</taxon>
        <taxon>Viridiplantae</taxon>
        <taxon>Streptophyta</taxon>
        <taxon>Embryophyta</taxon>
        <taxon>Tracheophyta</taxon>
        <taxon>Spermatophyta</taxon>
        <taxon>Magnoliopsida</taxon>
        <taxon>eudicotyledons</taxon>
        <taxon>Gunneridae</taxon>
        <taxon>Pentapetalae</taxon>
        <taxon>rosids</taxon>
        <taxon>malvids</taxon>
        <taxon>Myrtales</taxon>
        <taxon>Myrtaceae</taxon>
        <taxon>Myrtoideae</taxon>
        <taxon>Eucalypteae</taxon>
        <taxon>Eucalyptus</taxon>
    </lineage>
</organism>
<comment type="caution">
    <text evidence="1">The sequence shown here is derived from an EMBL/GenBank/DDBJ whole genome shotgun (WGS) entry which is preliminary data.</text>
</comment>